<feature type="region of interest" description="Disordered" evidence="6">
    <location>
        <begin position="158"/>
        <end position="181"/>
    </location>
</feature>
<feature type="transmembrane region" description="Helical" evidence="7">
    <location>
        <begin position="525"/>
        <end position="543"/>
    </location>
</feature>
<dbReference type="PANTHER" id="PTHR23502">
    <property type="entry name" value="MAJOR FACILITATOR SUPERFAMILY"/>
    <property type="match status" value="1"/>
</dbReference>
<feature type="transmembrane region" description="Helical" evidence="7">
    <location>
        <begin position="643"/>
        <end position="669"/>
    </location>
</feature>
<dbReference type="AlphaFoldDB" id="A0A5N6JQV6"/>
<dbReference type="PANTHER" id="PTHR23502:SF51">
    <property type="entry name" value="QUINIDINE RESISTANCE PROTEIN 1-RELATED"/>
    <property type="match status" value="1"/>
</dbReference>
<evidence type="ECO:0000256" key="5">
    <source>
        <dbReference type="ARBA" id="ARBA00023136"/>
    </source>
</evidence>
<dbReference type="SUPFAM" id="SSF53335">
    <property type="entry name" value="S-adenosyl-L-methionine-dependent methyltransferases"/>
    <property type="match status" value="1"/>
</dbReference>
<dbReference type="SUPFAM" id="SSF103473">
    <property type="entry name" value="MFS general substrate transporter"/>
    <property type="match status" value="1"/>
</dbReference>
<evidence type="ECO:0000256" key="7">
    <source>
        <dbReference type="SAM" id="Phobius"/>
    </source>
</evidence>
<evidence type="ECO:0000256" key="4">
    <source>
        <dbReference type="ARBA" id="ARBA00022989"/>
    </source>
</evidence>
<proteinExistence type="predicted"/>
<comment type="subcellular location">
    <subcellularLocation>
        <location evidence="1">Membrane</location>
        <topology evidence="1">Multi-pass membrane protein</topology>
    </subcellularLocation>
</comment>
<evidence type="ECO:0000256" key="2">
    <source>
        <dbReference type="ARBA" id="ARBA00022448"/>
    </source>
</evidence>
<dbReference type="OrthoDB" id="2441642at2759"/>
<evidence type="ECO:0000256" key="6">
    <source>
        <dbReference type="SAM" id="MobiDB-lite"/>
    </source>
</evidence>
<feature type="region of interest" description="Disordered" evidence="6">
    <location>
        <begin position="219"/>
        <end position="269"/>
    </location>
</feature>
<dbReference type="FunFam" id="1.20.1720.10:FF:000009">
    <property type="entry name" value="MFS multidrug transporter"/>
    <property type="match status" value="1"/>
</dbReference>
<keyword evidence="10" id="KW-1185">Reference proteome</keyword>
<feature type="transmembrane region" description="Helical" evidence="7">
    <location>
        <begin position="434"/>
        <end position="455"/>
    </location>
</feature>
<dbReference type="InterPro" id="IPR025714">
    <property type="entry name" value="Methyltranfer_dom"/>
</dbReference>
<feature type="transmembrane region" description="Helical" evidence="7">
    <location>
        <begin position="371"/>
        <end position="394"/>
    </location>
</feature>
<dbReference type="Gene3D" id="1.20.1250.20">
    <property type="entry name" value="MFS general substrate transporter like domains"/>
    <property type="match status" value="1"/>
</dbReference>
<feature type="transmembrane region" description="Helical" evidence="7">
    <location>
        <begin position="708"/>
        <end position="732"/>
    </location>
</feature>
<gene>
    <name evidence="9" type="ORF">EYC80_008433</name>
</gene>
<evidence type="ECO:0000256" key="1">
    <source>
        <dbReference type="ARBA" id="ARBA00004141"/>
    </source>
</evidence>
<organism evidence="9 10">
    <name type="scientific">Monilinia laxa</name>
    <name type="common">Brown rot fungus</name>
    <name type="synonym">Sclerotinia laxa</name>
    <dbReference type="NCBI Taxonomy" id="61186"/>
    <lineage>
        <taxon>Eukaryota</taxon>
        <taxon>Fungi</taxon>
        <taxon>Dikarya</taxon>
        <taxon>Ascomycota</taxon>
        <taxon>Pezizomycotina</taxon>
        <taxon>Leotiomycetes</taxon>
        <taxon>Helotiales</taxon>
        <taxon>Sclerotiniaceae</taxon>
        <taxon>Monilinia</taxon>
    </lineage>
</organism>
<feature type="domain" description="Major facilitator superfamily (MFS) profile" evidence="8">
    <location>
        <begin position="282"/>
        <end position="735"/>
    </location>
</feature>
<dbReference type="InterPro" id="IPR029063">
    <property type="entry name" value="SAM-dependent_MTases_sf"/>
</dbReference>
<feature type="compositionally biased region" description="Polar residues" evidence="6">
    <location>
        <begin position="219"/>
        <end position="231"/>
    </location>
</feature>
<feature type="transmembrane region" description="Helical" evidence="7">
    <location>
        <begin position="281"/>
        <end position="301"/>
    </location>
</feature>
<dbReference type="InterPro" id="IPR001958">
    <property type="entry name" value="Tet-R_TetA/multi-R_MdtG-like"/>
</dbReference>
<sequence>MSGSKSLQELSHPTYWDKRYAGKFDPETEEITHDENESPENVTATEEIESFEWFRDFKSLKPFFEKHLPSPEAKEGEEKGPRILHLGCGNSTLTYDLHNIGYRNQISVDFSEVVIQRMSQKYSELNTTWTVMDVRDMKLEDGEIDVAIDKGTLDAMIHGSMWDPPQEVRDNVGRRQRKGGKGEVFVHRSQLLWANNINESTDEAHISNEIVTEKAITEGQTGNAERWSSSHSVHDMKGPSNLIQHQTGEQKPIKKTDSPEQNDIPDQDAPYTSFSSWEKRFLVLIATFACFFSPFTTQIYFPAINTIAKDLQVTSSQVNLTVTTYMILQAIAPAFIGGFSDTAGRRPAYIICFTIYIISNIALALQSNYVALLILRMVQSAGGSGTVALANAVVADIATSAERGIYIGYSSMMASFAPAVGPILGGVISQYTSWKWIFGFLAIFSTVFFIPLLFFMPETCRKIVGDGSIPPPNWNRCLVNTYNERRNHKQAINPDYTKRDELAAARNIRFPNPLSTLRIISDKEAALLLSYAGIVYAGFYAIISGMPSQFHDIYGYDDLKVGLMYLPISGGCLIAAFTQGKIIDWSYFREARRLGITVVKSRQQDLSNFPIEKARLQVGFPMIMLASLSTITYGWIMHFRVNIAGPCVILLVLGYTLIASTQAVSILIVDVNPGAAGTATAAFNLVRCLLGAGSTALIVPMVNKMGLGWAYTFIALLYVLLSPMLFAVILWGPAWRRERAEMERVAEERIKDKDMAKDTETGDITA</sequence>
<evidence type="ECO:0000313" key="10">
    <source>
        <dbReference type="Proteomes" id="UP000326757"/>
    </source>
</evidence>
<evidence type="ECO:0000256" key="3">
    <source>
        <dbReference type="ARBA" id="ARBA00022692"/>
    </source>
</evidence>
<dbReference type="GO" id="GO:0005886">
    <property type="term" value="C:plasma membrane"/>
    <property type="evidence" value="ECO:0007669"/>
    <property type="project" value="TreeGrafter"/>
</dbReference>
<comment type="caution">
    <text evidence="9">The sequence shown here is derived from an EMBL/GenBank/DDBJ whole genome shotgun (WGS) entry which is preliminary data.</text>
</comment>
<dbReference type="GO" id="GO:0022857">
    <property type="term" value="F:transmembrane transporter activity"/>
    <property type="evidence" value="ECO:0007669"/>
    <property type="project" value="InterPro"/>
</dbReference>
<feature type="transmembrane region" description="Helical" evidence="7">
    <location>
        <begin position="321"/>
        <end position="340"/>
    </location>
</feature>
<accession>A0A5N6JQV6</accession>
<keyword evidence="3 7" id="KW-0812">Transmembrane</keyword>
<evidence type="ECO:0000313" key="9">
    <source>
        <dbReference type="EMBL" id="KAB8290796.1"/>
    </source>
</evidence>
<keyword evidence="5 7" id="KW-0472">Membrane</keyword>
<dbReference type="PRINTS" id="PR01035">
    <property type="entry name" value="TCRTETA"/>
</dbReference>
<dbReference type="CDD" id="cd02440">
    <property type="entry name" value="AdoMet_MTases"/>
    <property type="match status" value="1"/>
</dbReference>
<feature type="transmembrane region" description="Helical" evidence="7">
    <location>
        <begin position="618"/>
        <end position="637"/>
    </location>
</feature>
<dbReference type="CDD" id="cd17323">
    <property type="entry name" value="MFS_Tpo1_MDR_like"/>
    <property type="match status" value="1"/>
</dbReference>
<dbReference type="Pfam" id="PF07690">
    <property type="entry name" value="MFS_1"/>
    <property type="match status" value="1"/>
</dbReference>
<dbReference type="InterPro" id="IPR011701">
    <property type="entry name" value="MFS"/>
</dbReference>
<reference evidence="9 10" key="1">
    <citation type="submission" date="2019-06" db="EMBL/GenBank/DDBJ databases">
        <title>Genome Sequence of the Brown Rot Fungal Pathogen Monilinia laxa.</title>
        <authorList>
            <person name="De Miccolis Angelini R.M."/>
            <person name="Landi L."/>
            <person name="Abate D."/>
            <person name="Pollastro S."/>
            <person name="Romanazzi G."/>
            <person name="Faretra F."/>
        </authorList>
    </citation>
    <scope>NUCLEOTIDE SEQUENCE [LARGE SCALE GENOMIC DNA]</scope>
    <source>
        <strain evidence="9 10">Mlax316</strain>
    </source>
</reference>
<dbReference type="Pfam" id="PF13847">
    <property type="entry name" value="Methyltransf_31"/>
    <property type="match status" value="1"/>
</dbReference>
<keyword evidence="2" id="KW-0813">Transport</keyword>
<feature type="transmembrane region" description="Helical" evidence="7">
    <location>
        <begin position="681"/>
        <end position="702"/>
    </location>
</feature>
<dbReference type="PROSITE" id="PS50850">
    <property type="entry name" value="MFS"/>
    <property type="match status" value="1"/>
</dbReference>
<dbReference type="InterPro" id="IPR020846">
    <property type="entry name" value="MFS_dom"/>
</dbReference>
<evidence type="ECO:0000259" key="8">
    <source>
        <dbReference type="PROSITE" id="PS50850"/>
    </source>
</evidence>
<dbReference type="Gene3D" id="3.40.50.150">
    <property type="entry name" value="Vaccinia Virus protein VP39"/>
    <property type="match status" value="1"/>
</dbReference>
<keyword evidence="4 7" id="KW-1133">Transmembrane helix</keyword>
<dbReference type="Proteomes" id="UP000326757">
    <property type="component" value="Unassembled WGS sequence"/>
</dbReference>
<dbReference type="EMBL" id="VIGI01000016">
    <property type="protein sequence ID" value="KAB8290796.1"/>
    <property type="molecule type" value="Genomic_DNA"/>
</dbReference>
<protein>
    <recommendedName>
        <fullName evidence="8">Major facilitator superfamily (MFS) profile domain-containing protein</fullName>
    </recommendedName>
</protein>
<dbReference type="InterPro" id="IPR036259">
    <property type="entry name" value="MFS_trans_sf"/>
</dbReference>
<feature type="transmembrane region" description="Helical" evidence="7">
    <location>
        <begin position="406"/>
        <end position="428"/>
    </location>
</feature>
<name>A0A5N6JQV6_MONLA</name>
<feature type="transmembrane region" description="Helical" evidence="7">
    <location>
        <begin position="347"/>
        <end position="365"/>
    </location>
</feature>
<feature type="transmembrane region" description="Helical" evidence="7">
    <location>
        <begin position="563"/>
        <end position="583"/>
    </location>
</feature>